<dbReference type="GO" id="GO:0004413">
    <property type="term" value="F:homoserine kinase activity"/>
    <property type="evidence" value="ECO:0007669"/>
    <property type="project" value="UniProtKB-UniRule"/>
</dbReference>
<evidence type="ECO:0000313" key="16">
    <source>
        <dbReference type="EMBL" id="MCP3425947.1"/>
    </source>
</evidence>
<comment type="caution">
    <text evidence="16">The sequence shown here is derived from an EMBL/GenBank/DDBJ whole genome shotgun (WGS) entry which is preliminary data.</text>
</comment>
<evidence type="ECO:0000259" key="15">
    <source>
        <dbReference type="Pfam" id="PF08544"/>
    </source>
</evidence>
<keyword evidence="6 13" id="KW-0808">Transferase</keyword>
<evidence type="ECO:0000256" key="1">
    <source>
        <dbReference type="ARBA" id="ARBA00005015"/>
    </source>
</evidence>
<keyword evidence="5 13" id="KW-0028">Amino-acid biosynthesis</keyword>
<dbReference type="RefSeq" id="WP_254166393.1">
    <property type="nucleotide sequence ID" value="NZ_JANAFB010000016.1"/>
</dbReference>
<dbReference type="SUPFAM" id="SSF54211">
    <property type="entry name" value="Ribosomal protein S5 domain 2-like"/>
    <property type="match status" value="1"/>
</dbReference>
<evidence type="ECO:0000256" key="11">
    <source>
        <dbReference type="ARBA" id="ARBA00049375"/>
    </source>
</evidence>
<evidence type="ECO:0000256" key="6">
    <source>
        <dbReference type="ARBA" id="ARBA00022679"/>
    </source>
</evidence>
<accession>A0A9X2KHK7</accession>
<dbReference type="SUPFAM" id="SSF55060">
    <property type="entry name" value="GHMP Kinase, C-terminal domain"/>
    <property type="match status" value="1"/>
</dbReference>
<reference evidence="16" key="1">
    <citation type="submission" date="2022-06" db="EMBL/GenBank/DDBJ databases">
        <title>Rothia sp. isolated from sandalwood seedling.</title>
        <authorList>
            <person name="Tuikhar N."/>
            <person name="Kirdat K."/>
            <person name="Thorat V."/>
            <person name="Swetha P."/>
            <person name="Padma S."/>
            <person name="Sundararaj R."/>
            <person name="Yadav A."/>
        </authorList>
    </citation>
    <scope>NUCLEOTIDE SEQUENCE</scope>
    <source>
        <strain evidence="16">AR01</strain>
    </source>
</reference>
<dbReference type="Gene3D" id="3.30.230.10">
    <property type="match status" value="1"/>
</dbReference>
<evidence type="ECO:0000256" key="12">
    <source>
        <dbReference type="ARBA" id="ARBA00049954"/>
    </source>
</evidence>
<dbReference type="InterPro" id="IPR036554">
    <property type="entry name" value="GHMP_kinase_C_sf"/>
</dbReference>
<evidence type="ECO:0000259" key="14">
    <source>
        <dbReference type="Pfam" id="PF00288"/>
    </source>
</evidence>
<dbReference type="InterPro" id="IPR000870">
    <property type="entry name" value="Homoserine_kinase"/>
</dbReference>
<keyword evidence="8 13" id="KW-0547">Nucleotide-binding</keyword>
<keyword evidence="9 13" id="KW-0418">Kinase</keyword>
<dbReference type="InterPro" id="IPR020568">
    <property type="entry name" value="Ribosomal_Su5_D2-typ_SF"/>
</dbReference>
<comment type="subcellular location">
    <subcellularLocation>
        <location evidence="13">Cytoplasm</location>
    </subcellularLocation>
</comment>
<dbReference type="GO" id="GO:0009088">
    <property type="term" value="P:threonine biosynthetic process"/>
    <property type="evidence" value="ECO:0007669"/>
    <property type="project" value="UniProtKB-UniRule"/>
</dbReference>
<dbReference type="PRINTS" id="PR00958">
    <property type="entry name" value="HOMSERKINASE"/>
</dbReference>
<evidence type="ECO:0000256" key="9">
    <source>
        <dbReference type="ARBA" id="ARBA00022777"/>
    </source>
</evidence>
<comment type="similarity">
    <text evidence="2 13">Belongs to the GHMP kinase family. Homoserine kinase subfamily.</text>
</comment>
<sequence length="365" mass="37197">MSGATTGDAVPAGGAPAGAGAAVNGATPVEPLVDGQSAALHGPEVIPAGRTVRVTVPASSGNVGPGYDCLGLALGRYDRLTVTRTGSGLTFELTGEGSDEVPRTAEHLVIRAMRTAWRAAGLLELPGLHVVAENRIPHSRGMGSSASAIVAGVAAANALLPEELRLDANALLQICSQMEGHPDNVAPSLLGGLVISYAAEDGYRSVPVRVHGEIRPVVAVPDYEVPTRLARGLIPEAVPHRDAAANSGRAALLVHAATADPAQLFAGTADLLHQQYRAGAMAPSAALLARLRGRGLPAIISGAGPTVLVLAEDAERAALAAEEIRAFGEDPASSLDGRRVTWAVEELTVDAEGVIVETVESGELS</sequence>
<dbReference type="PANTHER" id="PTHR20861">
    <property type="entry name" value="HOMOSERINE/4-DIPHOSPHOCYTIDYL-2-C-METHYL-D-ERYTHRITOL KINASE"/>
    <property type="match status" value="1"/>
</dbReference>
<comment type="catalytic activity">
    <reaction evidence="11 13">
        <text>L-homoserine + ATP = O-phospho-L-homoserine + ADP + H(+)</text>
        <dbReference type="Rhea" id="RHEA:13985"/>
        <dbReference type="ChEBI" id="CHEBI:15378"/>
        <dbReference type="ChEBI" id="CHEBI:30616"/>
        <dbReference type="ChEBI" id="CHEBI:57476"/>
        <dbReference type="ChEBI" id="CHEBI:57590"/>
        <dbReference type="ChEBI" id="CHEBI:456216"/>
        <dbReference type="EC" id="2.7.1.39"/>
    </reaction>
</comment>
<dbReference type="AlphaFoldDB" id="A0A9X2KHK7"/>
<evidence type="ECO:0000256" key="3">
    <source>
        <dbReference type="ARBA" id="ARBA00012078"/>
    </source>
</evidence>
<dbReference type="Gene3D" id="3.30.70.890">
    <property type="entry name" value="GHMP kinase, C-terminal domain"/>
    <property type="match status" value="1"/>
</dbReference>
<dbReference type="PROSITE" id="PS00627">
    <property type="entry name" value="GHMP_KINASES_ATP"/>
    <property type="match status" value="1"/>
</dbReference>
<protein>
    <recommendedName>
        <fullName evidence="4 13">Homoserine kinase</fullName>
        <shortName evidence="13">HK</shortName>
        <shortName evidence="13">HSK</shortName>
        <ecNumber evidence="3 13">2.7.1.39</ecNumber>
    </recommendedName>
</protein>
<dbReference type="EC" id="2.7.1.39" evidence="3 13"/>
<evidence type="ECO:0000256" key="8">
    <source>
        <dbReference type="ARBA" id="ARBA00022741"/>
    </source>
</evidence>
<keyword evidence="13" id="KW-0963">Cytoplasm</keyword>
<organism evidence="16 17">
    <name type="scientific">Rothia santali</name>
    <dbReference type="NCBI Taxonomy" id="2949643"/>
    <lineage>
        <taxon>Bacteria</taxon>
        <taxon>Bacillati</taxon>
        <taxon>Actinomycetota</taxon>
        <taxon>Actinomycetes</taxon>
        <taxon>Micrococcales</taxon>
        <taxon>Micrococcaceae</taxon>
        <taxon>Rothia</taxon>
    </lineage>
</organism>
<dbReference type="PANTHER" id="PTHR20861:SF1">
    <property type="entry name" value="HOMOSERINE KINASE"/>
    <property type="match status" value="1"/>
</dbReference>
<dbReference type="Pfam" id="PF08544">
    <property type="entry name" value="GHMP_kinases_C"/>
    <property type="match status" value="1"/>
</dbReference>
<evidence type="ECO:0000256" key="5">
    <source>
        <dbReference type="ARBA" id="ARBA00022605"/>
    </source>
</evidence>
<dbReference type="InterPro" id="IPR006204">
    <property type="entry name" value="GHMP_kinase_N_dom"/>
</dbReference>
<evidence type="ECO:0000256" key="7">
    <source>
        <dbReference type="ARBA" id="ARBA00022697"/>
    </source>
</evidence>
<dbReference type="Pfam" id="PF00288">
    <property type="entry name" value="GHMP_kinases_N"/>
    <property type="match status" value="1"/>
</dbReference>
<feature type="domain" description="GHMP kinase C-terminal" evidence="15">
    <location>
        <begin position="271"/>
        <end position="329"/>
    </location>
</feature>
<evidence type="ECO:0000256" key="2">
    <source>
        <dbReference type="ARBA" id="ARBA00007370"/>
    </source>
</evidence>
<dbReference type="InterPro" id="IPR014721">
    <property type="entry name" value="Ribsml_uS5_D2-typ_fold_subgr"/>
</dbReference>
<feature type="binding site" evidence="13">
    <location>
        <begin position="137"/>
        <end position="147"/>
    </location>
    <ligand>
        <name>ATP</name>
        <dbReference type="ChEBI" id="CHEBI:30616"/>
    </ligand>
</feature>
<evidence type="ECO:0000313" key="17">
    <source>
        <dbReference type="Proteomes" id="UP001139502"/>
    </source>
</evidence>
<evidence type="ECO:0000256" key="4">
    <source>
        <dbReference type="ARBA" id="ARBA00017858"/>
    </source>
</evidence>
<dbReference type="GO" id="GO:0005524">
    <property type="term" value="F:ATP binding"/>
    <property type="evidence" value="ECO:0007669"/>
    <property type="project" value="UniProtKB-UniRule"/>
</dbReference>
<name>A0A9X2KHK7_9MICC</name>
<dbReference type="EMBL" id="JANAFB010000016">
    <property type="protein sequence ID" value="MCP3425947.1"/>
    <property type="molecule type" value="Genomic_DNA"/>
</dbReference>
<proteinExistence type="inferred from homology"/>
<comment type="function">
    <text evidence="12 13">Catalyzes the ATP-dependent phosphorylation of L-homoserine to L-homoserine phosphate.</text>
</comment>
<comment type="pathway">
    <text evidence="1 13">Amino-acid biosynthesis; L-threonine biosynthesis; L-threonine from L-aspartate: step 4/5.</text>
</comment>
<keyword evidence="10 13" id="KW-0067">ATP-binding</keyword>
<dbReference type="NCBIfam" id="TIGR00191">
    <property type="entry name" value="thrB"/>
    <property type="match status" value="1"/>
</dbReference>
<dbReference type="InterPro" id="IPR006203">
    <property type="entry name" value="GHMP_knse_ATP-bd_CS"/>
</dbReference>
<keyword evidence="17" id="KW-1185">Reference proteome</keyword>
<dbReference type="Proteomes" id="UP001139502">
    <property type="component" value="Unassembled WGS sequence"/>
</dbReference>
<evidence type="ECO:0000256" key="13">
    <source>
        <dbReference type="HAMAP-Rule" id="MF_00384"/>
    </source>
</evidence>
<dbReference type="InterPro" id="IPR013750">
    <property type="entry name" value="GHMP_kinase_C_dom"/>
</dbReference>
<dbReference type="GO" id="GO:0005737">
    <property type="term" value="C:cytoplasm"/>
    <property type="evidence" value="ECO:0007669"/>
    <property type="project" value="UniProtKB-SubCell"/>
</dbReference>
<evidence type="ECO:0000256" key="10">
    <source>
        <dbReference type="ARBA" id="ARBA00022840"/>
    </source>
</evidence>
<gene>
    <name evidence="13 16" type="primary">thrB</name>
    <name evidence="16" type="ORF">NBM05_07995</name>
</gene>
<feature type="domain" description="GHMP kinase N-terminal" evidence="14">
    <location>
        <begin position="108"/>
        <end position="192"/>
    </location>
</feature>
<keyword evidence="7 13" id="KW-0791">Threonine biosynthesis</keyword>
<dbReference type="HAMAP" id="MF_00384">
    <property type="entry name" value="Homoser_kinase"/>
    <property type="match status" value="1"/>
</dbReference>